<evidence type="ECO:0000313" key="2">
    <source>
        <dbReference type="Proteomes" id="UP000600101"/>
    </source>
</evidence>
<dbReference type="AlphaFoldDB" id="A0A9X0QY98"/>
<dbReference type="Proteomes" id="UP000600101">
    <property type="component" value="Unassembled WGS sequence"/>
</dbReference>
<proteinExistence type="predicted"/>
<comment type="caution">
    <text evidence="1">The sequence shown here is derived from an EMBL/GenBank/DDBJ whole genome shotgun (WGS) entry which is preliminary data.</text>
</comment>
<keyword evidence="2" id="KW-1185">Reference proteome</keyword>
<name>A0A9X0QY98_9PROT</name>
<evidence type="ECO:0000313" key="1">
    <source>
        <dbReference type="EMBL" id="MBC4016054.1"/>
    </source>
</evidence>
<sequence length="67" mass="6676">MARAAIAAPRQAEPPVEAPEFGLALCVAGPASPAELAALAALGRGLLRRLGALAAGVIWPWPPAGKP</sequence>
<organism evidence="1 2">
    <name type="scientific">Siccirubricoccus deserti</name>
    <dbReference type="NCBI Taxonomy" id="2013562"/>
    <lineage>
        <taxon>Bacteria</taxon>
        <taxon>Pseudomonadati</taxon>
        <taxon>Pseudomonadota</taxon>
        <taxon>Alphaproteobacteria</taxon>
        <taxon>Acetobacterales</taxon>
        <taxon>Roseomonadaceae</taxon>
        <taxon>Siccirubricoccus</taxon>
    </lineage>
</organism>
<reference evidence="1" key="1">
    <citation type="submission" date="2020-08" db="EMBL/GenBank/DDBJ databases">
        <authorList>
            <person name="Hu Y."/>
            <person name="Nguyen S.V."/>
            <person name="Li F."/>
            <person name="Fanning S."/>
        </authorList>
    </citation>
    <scope>NUCLEOTIDE SEQUENCE</scope>
    <source>
        <strain evidence="1">SYSU D8009</strain>
    </source>
</reference>
<gene>
    <name evidence="1" type="ORF">H7965_12040</name>
</gene>
<dbReference type="EMBL" id="JACOMF010000012">
    <property type="protein sequence ID" value="MBC4016054.1"/>
    <property type="molecule type" value="Genomic_DNA"/>
</dbReference>
<protein>
    <submittedName>
        <fullName evidence="1">Uncharacterized protein</fullName>
    </submittedName>
</protein>
<dbReference type="RefSeq" id="WP_186770827.1">
    <property type="nucleotide sequence ID" value="NZ_JACOMF010000012.1"/>
</dbReference>
<accession>A0A9X0QY98</accession>